<evidence type="ECO:0000313" key="2">
    <source>
        <dbReference type="Proteomes" id="UP000720189"/>
    </source>
</evidence>
<protein>
    <submittedName>
        <fullName evidence="1">Uncharacterized protein</fullName>
    </submittedName>
</protein>
<dbReference type="GeneID" id="70214703"/>
<gene>
    <name evidence="1" type="ORF">BKA55DRAFT_115620</name>
</gene>
<keyword evidence="2" id="KW-1185">Reference proteome</keyword>
<dbReference type="RefSeq" id="XP_046045837.1">
    <property type="nucleotide sequence ID" value="XM_046184749.1"/>
</dbReference>
<proteinExistence type="predicted"/>
<sequence>MLLGSHVAAVKLWPVTGMFIMTGHASASDPSSEIIRKQHSASLFLDIGFCTRKTPSPTIREPNPSLIGVKTLSYISIAMNIPNQTCVVFLLLATVSSIFPVWQNAEWRKLTDAYPIEGCETLDLSVQPYS</sequence>
<dbReference type="AlphaFoldDB" id="A0A9P9JWY2"/>
<evidence type="ECO:0000313" key="1">
    <source>
        <dbReference type="EMBL" id="KAH7240043.1"/>
    </source>
</evidence>
<dbReference type="Proteomes" id="UP000720189">
    <property type="component" value="Unassembled WGS sequence"/>
</dbReference>
<organism evidence="1 2">
    <name type="scientific">Fusarium redolens</name>
    <dbReference type="NCBI Taxonomy" id="48865"/>
    <lineage>
        <taxon>Eukaryota</taxon>
        <taxon>Fungi</taxon>
        <taxon>Dikarya</taxon>
        <taxon>Ascomycota</taxon>
        <taxon>Pezizomycotina</taxon>
        <taxon>Sordariomycetes</taxon>
        <taxon>Hypocreomycetidae</taxon>
        <taxon>Hypocreales</taxon>
        <taxon>Nectriaceae</taxon>
        <taxon>Fusarium</taxon>
        <taxon>Fusarium redolens species complex</taxon>
    </lineage>
</organism>
<name>A0A9P9JWY2_FUSRE</name>
<accession>A0A9P9JWY2</accession>
<reference evidence="1" key="1">
    <citation type="journal article" date="2021" name="Nat. Commun.">
        <title>Genetic determinants of endophytism in the Arabidopsis root mycobiome.</title>
        <authorList>
            <person name="Mesny F."/>
            <person name="Miyauchi S."/>
            <person name="Thiergart T."/>
            <person name="Pickel B."/>
            <person name="Atanasova L."/>
            <person name="Karlsson M."/>
            <person name="Huettel B."/>
            <person name="Barry K.W."/>
            <person name="Haridas S."/>
            <person name="Chen C."/>
            <person name="Bauer D."/>
            <person name="Andreopoulos W."/>
            <person name="Pangilinan J."/>
            <person name="LaButti K."/>
            <person name="Riley R."/>
            <person name="Lipzen A."/>
            <person name="Clum A."/>
            <person name="Drula E."/>
            <person name="Henrissat B."/>
            <person name="Kohler A."/>
            <person name="Grigoriev I.V."/>
            <person name="Martin F.M."/>
            <person name="Hacquard S."/>
        </authorList>
    </citation>
    <scope>NUCLEOTIDE SEQUENCE</scope>
    <source>
        <strain evidence="1">MPI-CAGE-AT-0023</strain>
    </source>
</reference>
<dbReference type="EMBL" id="JAGMUX010000014">
    <property type="protein sequence ID" value="KAH7240043.1"/>
    <property type="molecule type" value="Genomic_DNA"/>
</dbReference>
<comment type="caution">
    <text evidence="1">The sequence shown here is derived from an EMBL/GenBank/DDBJ whole genome shotgun (WGS) entry which is preliminary data.</text>
</comment>